<dbReference type="GO" id="GO:0043737">
    <property type="term" value="F:deoxyribonuclease V activity"/>
    <property type="evidence" value="ECO:0007669"/>
    <property type="project" value="UniProtKB-UniRule"/>
</dbReference>
<organism evidence="7">
    <name type="scientific">Halomonas sp. RT37</name>
    <dbReference type="NCBI Taxonomy" id="2950872"/>
    <lineage>
        <taxon>Bacteria</taxon>
        <taxon>Pseudomonadati</taxon>
        <taxon>Pseudomonadota</taxon>
        <taxon>Gammaproteobacteria</taxon>
        <taxon>Oceanospirillales</taxon>
        <taxon>Halomonadaceae</taxon>
        <taxon>Halomonas</taxon>
    </lineage>
</organism>
<sequence length="226" mass="24693">MTQHPRTRETALHDWDLAPKEAIALQRTLAGRLIREDALGEVEHIAGVDIGFEDGGDTTRAAVVVLSWPGLAPIEQVVARQPTRMPYVPGLLSFREIPAALAAFERLDSRVDLVMVDGHGIAHPRRLGVAAHLGLWLDLPTLGVAKKRLTGRHSEVPEGRAESTDLMDGDERIGVVLRSRAGVKPVFVSPGHRLSVDSARAWAVACLGRYKLPEPTRLADRLASRR</sequence>
<dbReference type="AlphaFoldDB" id="A0AAU7KKJ2"/>
<dbReference type="EC" id="3.1.21.7" evidence="6"/>
<keyword evidence="6" id="KW-0479">Metal-binding</keyword>
<dbReference type="EMBL" id="CP098827">
    <property type="protein sequence ID" value="XBO72197.1"/>
    <property type="molecule type" value="Genomic_DNA"/>
</dbReference>
<dbReference type="GO" id="GO:0005737">
    <property type="term" value="C:cytoplasm"/>
    <property type="evidence" value="ECO:0007669"/>
    <property type="project" value="UniProtKB-SubCell"/>
</dbReference>
<keyword evidence="3 6" id="KW-0540">Nuclease</keyword>
<keyword evidence="6" id="KW-0234">DNA repair</keyword>
<evidence type="ECO:0000256" key="5">
    <source>
        <dbReference type="ARBA" id="ARBA00022801"/>
    </source>
</evidence>
<reference evidence="7" key="1">
    <citation type="submission" date="2022-06" db="EMBL/GenBank/DDBJ databases">
        <title>A novel DMS-producing enzyme.</title>
        <authorList>
            <person name="Zhang Y."/>
        </authorList>
    </citation>
    <scope>NUCLEOTIDE SEQUENCE</scope>
    <source>
        <strain evidence="7">RT37</strain>
    </source>
</reference>
<evidence type="ECO:0000256" key="1">
    <source>
        <dbReference type="ARBA" id="ARBA00004496"/>
    </source>
</evidence>
<keyword evidence="6" id="KW-0227">DNA damage</keyword>
<feature type="binding site" evidence="6">
    <location>
        <position position="49"/>
    </location>
    <ligand>
        <name>Mg(2+)</name>
        <dbReference type="ChEBI" id="CHEBI:18420"/>
    </ligand>
</feature>
<keyword evidence="6" id="KW-0460">Magnesium</keyword>
<dbReference type="NCBIfam" id="NF008629">
    <property type="entry name" value="PRK11617.1"/>
    <property type="match status" value="1"/>
</dbReference>
<comment type="subcellular location">
    <subcellularLocation>
        <location evidence="1 6">Cytoplasm</location>
    </subcellularLocation>
</comment>
<evidence type="ECO:0000256" key="4">
    <source>
        <dbReference type="ARBA" id="ARBA00022759"/>
    </source>
</evidence>
<dbReference type="GO" id="GO:0003727">
    <property type="term" value="F:single-stranded RNA binding"/>
    <property type="evidence" value="ECO:0007669"/>
    <property type="project" value="TreeGrafter"/>
</dbReference>
<dbReference type="GO" id="GO:0006281">
    <property type="term" value="P:DNA repair"/>
    <property type="evidence" value="ECO:0007669"/>
    <property type="project" value="UniProtKB-UniRule"/>
</dbReference>
<comment type="similarity">
    <text evidence="6">Belongs to the endonuclease V family.</text>
</comment>
<dbReference type="RefSeq" id="WP_348827745.1">
    <property type="nucleotide sequence ID" value="NZ_CP098827.1"/>
</dbReference>
<comment type="function">
    <text evidence="6">DNA repair enzyme involved in the repair of deaminated bases. Selectively cleaves double-stranded DNA at the second phosphodiester bond 3' to a deoxyinosine leaving behind the intact lesion on the nicked DNA.</text>
</comment>
<comment type="catalytic activity">
    <reaction evidence="6">
        <text>Endonucleolytic cleavage at apurinic or apyrimidinic sites to products with a 5'-phosphate.</text>
        <dbReference type="EC" id="3.1.21.7"/>
    </reaction>
</comment>
<name>A0AAU7KKJ2_9GAMM</name>
<dbReference type="GO" id="GO:0016891">
    <property type="term" value="F:RNA endonuclease activity producing 5'-phosphomonoesters, hydrolytic mechanism"/>
    <property type="evidence" value="ECO:0007669"/>
    <property type="project" value="TreeGrafter"/>
</dbReference>
<evidence type="ECO:0000256" key="6">
    <source>
        <dbReference type="HAMAP-Rule" id="MF_00801"/>
    </source>
</evidence>
<dbReference type="InterPro" id="IPR007581">
    <property type="entry name" value="Endonuclease-V"/>
</dbReference>
<feature type="binding site" evidence="6">
    <location>
        <position position="117"/>
    </location>
    <ligand>
        <name>Mg(2+)</name>
        <dbReference type="ChEBI" id="CHEBI:18420"/>
    </ligand>
</feature>
<protein>
    <recommendedName>
        <fullName evidence="6">Endonuclease V</fullName>
        <ecNumber evidence="6">3.1.21.7</ecNumber>
    </recommendedName>
    <alternativeName>
        <fullName evidence="6">Deoxyinosine 3'endonuclease</fullName>
    </alternativeName>
    <alternativeName>
        <fullName evidence="6">Deoxyribonuclease V</fullName>
        <shortName evidence="6">DNase V</shortName>
    </alternativeName>
</protein>
<comment type="cofactor">
    <cofactor evidence="6">
        <name>Mg(2+)</name>
        <dbReference type="ChEBI" id="CHEBI:18420"/>
    </cofactor>
</comment>
<dbReference type="HAMAP" id="MF_00801">
    <property type="entry name" value="Endonuclease_5"/>
    <property type="match status" value="1"/>
</dbReference>
<dbReference type="CDD" id="cd06559">
    <property type="entry name" value="Endonuclease_V"/>
    <property type="match status" value="1"/>
</dbReference>
<evidence type="ECO:0000313" key="7">
    <source>
        <dbReference type="EMBL" id="XBO72197.1"/>
    </source>
</evidence>
<proteinExistence type="inferred from homology"/>
<evidence type="ECO:0000256" key="2">
    <source>
        <dbReference type="ARBA" id="ARBA00022490"/>
    </source>
</evidence>
<accession>A0AAU7KKJ2</accession>
<keyword evidence="5 6" id="KW-0378">Hydrolase</keyword>
<keyword evidence="2 6" id="KW-0963">Cytoplasm</keyword>
<dbReference type="Pfam" id="PF04493">
    <property type="entry name" value="Endonuclease_5"/>
    <property type="match status" value="1"/>
</dbReference>
<dbReference type="PANTHER" id="PTHR28511:SF1">
    <property type="entry name" value="ENDONUCLEASE V"/>
    <property type="match status" value="1"/>
</dbReference>
<dbReference type="GO" id="GO:0000287">
    <property type="term" value="F:magnesium ion binding"/>
    <property type="evidence" value="ECO:0007669"/>
    <property type="project" value="UniProtKB-UniRule"/>
</dbReference>
<evidence type="ECO:0000256" key="3">
    <source>
        <dbReference type="ARBA" id="ARBA00022722"/>
    </source>
</evidence>
<dbReference type="PANTHER" id="PTHR28511">
    <property type="entry name" value="ENDONUCLEASE V"/>
    <property type="match status" value="1"/>
</dbReference>
<keyword evidence="4 6" id="KW-0255">Endonuclease</keyword>
<gene>
    <name evidence="6 7" type="primary">nfi</name>
    <name evidence="7" type="ORF">NFG58_05670</name>
</gene>
<dbReference type="Gene3D" id="3.30.2170.10">
    <property type="entry name" value="archaeoglobus fulgidus dsm 4304 superfamily"/>
    <property type="match status" value="1"/>
</dbReference>
<feature type="site" description="Interaction with target DNA" evidence="6">
    <location>
        <position position="87"/>
    </location>
</feature>